<dbReference type="Pfam" id="PF04464">
    <property type="entry name" value="Glyphos_transf"/>
    <property type="match status" value="1"/>
</dbReference>
<evidence type="ECO:0000256" key="5">
    <source>
        <dbReference type="ARBA" id="ARBA00022944"/>
    </source>
</evidence>
<dbReference type="EMBL" id="LWMN01000011">
    <property type="protein sequence ID" value="OAQ55944.1"/>
    <property type="molecule type" value="Genomic_DNA"/>
</dbReference>
<comment type="caution">
    <text evidence="7">The sequence shown here is derived from an EMBL/GenBank/DDBJ whole genome shotgun (WGS) entry which is preliminary data.</text>
</comment>
<dbReference type="SUPFAM" id="SSF53756">
    <property type="entry name" value="UDP-Glycosyltransferase/glycogen phosphorylase"/>
    <property type="match status" value="1"/>
</dbReference>
<evidence type="ECO:0000313" key="7">
    <source>
        <dbReference type="EMBL" id="OAQ55944.1"/>
    </source>
</evidence>
<reference evidence="7 8" key="1">
    <citation type="submission" date="2016-04" db="EMBL/GenBank/DDBJ databases">
        <title>Draft genome of an Enterococcus thailandicus strain isolated from bovine feces.</title>
        <authorList>
            <person name="Beukers A.G."/>
            <person name="Zaheer R."/>
            <person name="Goji N."/>
            <person name="Cook S.R."/>
            <person name="Amoako K."/>
            <person name="Chaves A.V."/>
            <person name="Ward M.P."/>
            <person name="Mcallister T.A."/>
        </authorList>
    </citation>
    <scope>NUCLEOTIDE SEQUENCE [LARGE SCALE GENOMIC DNA]</scope>
    <source>
        <strain evidence="7 8">F0711D 46</strain>
    </source>
</reference>
<dbReference type="InterPro" id="IPR043149">
    <property type="entry name" value="TagF_N"/>
</dbReference>
<dbReference type="PANTHER" id="PTHR37316">
    <property type="entry name" value="TEICHOIC ACID GLYCEROL-PHOSPHATE PRIMASE"/>
    <property type="match status" value="1"/>
</dbReference>
<comment type="subcellular location">
    <subcellularLocation>
        <location evidence="1">Cell membrane</location>
        <topology evidence="1">Peripheral membrane protein</topology>
    </subcellularLocation>
</comment>
<evidence type="ECO:0000256" key="6">
    <source>
        <dbReference type="ARBA" id="ARBA00023136"/>
    </source>
</evidence>
<dbReference type="PANTHER" id="PTHR37316:SF3">
    <property type="entry name" value="TEICHOIC ACID GLYCEROL-PHOSPHATE TRANSFERASE"/>
    <property type="match status" value="1"/>
</dbReference>
<dbReference type="GO" id="GO:0005886">
    <property type="term" value="C:plasma membrane"/>
    <property type="evidence" value="ECO:0007669"/>
    <property type="project" value="UniProtKB-SubCell"/>
</dbReference>
<dbReference type="GO" id="GO:0047355">
    <property type="term" value="F:CDP-glycerol glycerophosphotransferase activity"/>
    <property type="evidence" value="ECO:0007669"/>
    <property type="project" value="InterPro"/>
</dbReference>
<dbReference type="AlphaFoldDB" id="A0A179ERZ7"/>
<dbReference type="Gene3D" id="3.40.50.11820">
    <property type="match status" value="1"/>
</dbReference>
<dbReference type="GO" id="GO:0019350">
    <property type="term" value="P:teichoic acid biosynthetic process"/>
    <property type="evidence" value="ECO:0007669"/>
    <property type="project" value="UniProtKB-KW"/>
</dbReference>
<evidence type="ECO:0000313" key="8">
    <source>
        <dbReference type="Proteomes" id="UP000078516"/>
    </source>
</evidence>
<organism evidence="7 8">
    <name type="scientific">Enterococcus thailandicus</name>
    <dbReference type="NCBI Taxonomy" id="417368"/>
    <lineage>
        <taxon>Bacteria</taxon>
        <taxon>Bacillati</taxon>
        <taxon>Bacillota</taxon>
        <taxon>Bacilli</taxon>
        <taxon>Lactobacillales</taxon>
        <taxon>Enterococcaceae</taxon>
        <taxon>Enterococcus</taxon>
    </lineage>
</organism>
<keyword evidence="5" id="KW-0777">Teichoic acid biosynthesis</keyword>
<protein>
    <recommendedName>
        <fullName evidence="9">Teichoic acid biosynthesis protein</fullName>
    </recommendedName>
</protein>
<name>A0A179ERZ7_ENTTH</name>
<sequence length="999" mass="118179">MNSVRIFEGRFYITRKEPCELISVSGERFPFRNENTDTYSLNIEHFITDEFKIIDNLGNEIFLVEDKSQLFLTDEQAHSYRIVSKSVAGFCIQTVPYRSTNFTGVMAEPLIIGRKDNELATINLNKTDRNPQIFFCLGEDICAIDFLVDHNYEVSIAQHYVTHVSGRLIVFDGVKFLANSKMKHTEYHNLEMKVTNIEVTNESVVLTAPAVHSMVEASLLIGERWLFGKVKDGQITFKRNFFPELCGKVKLYLGNQQIFTSIKKVFLAGDNVGEDLLIENNELYLLKKTKTPASFTNQELKKHVKIKFSNLELTDYQLSFQLERHLENAQLIINKRGQGLNYILPLNNKDDYYYCSLRSFMEDEAAELKKARFDFYLYVFSEGQYQLMRLANKDKLPKDKKNRFFGVVTYGQHKTAYSQHFELYLTNSNTLSLVKNNLSNLAKERYEIKTQVADFVYKKPKVRLTCKLETKNKEEISVQSVLLVKRNKDTLERIKITDFTIDQKKNHLLIKTTIDLSIYDFEPLYWDLYVETNINEQRYFVRINKASKAAKRNIRSNTLKYQYHTQDDFLMYPYITISEDISFTYRKRESYETKWNNFKEKSAYYLARLMKPYFAKKDIWIGFEKLASSAHDSGYHFFNYCYENKKHDQFYYVIDKYATEAKFLADKKDRTLNFMSFKYFLYLFSSTLLISSDTKRNVYNLKQKETYMGRVLTEKPLAYLQHGVNGLKKVPDFYKNRNVFDLVIVPSEYEKRLVINEWGYEEEEVAVTGLARWDVMRDRTTEIPYRQIFVMPTWRTWMDGLPKEKFIQTDYFKEYSQFLASKELKELLVANNVRIAFFLHPKFKEYIDLFEIDPEIIDKYEFLEVPMDELIMKSSMMISDYSSVIWEMYYLKKPCVFFQFDIEKYLQYEGLYMDPKTDLFGDVAYTSDKLIALIQETIKNGFVEKDIYANMRKEYFSLMDHDNSKRIYEAIVSSNVKSKKNGGIRPITKKTLLKIIKRK</sequence>
<accession>A0A179ERZ7</accession>
<evidence type="ECO:0008006" key="9">
    <source>
        <dbReference type="Google" id="ProtNLM"/>
    </source>
</evidence>
<dbReference type="InterPro" id="IPR051612">
    <property type="entry name" value="Teichoic_Acid_Biosynth"/>
</dbReference>
<keyword evidence="6" id="KW-0472">Membrane</keyword>
<dbReference type="InterPro" id="IPR007554">
    <property type="entry name" value="Glycerophosphate_synth"/>
</dbReference>
<dbReference type="Gene3D" id="3.40.50.12580">
    <property type="match status" value="1"/>
</dbReference>
<comment type="similarity">
    <text evidence="2">Belongs to the CDP-glycerol glycerophosphotransferase family.</text>
</comment>
<evidence type="ECO:0000256" key="2">
    <source>
        <dbReference type="ARBA" id="ARBA00010488"/>
    </source>
</evidence>
<evidence type="ECO:0000256" key="1">
    <source>
        <dbReference type="ARBA" id="ARBA00004202"/>
    </source>
</evidence>
<dbReference type="InterPro" id="IPR043148">
    <property type="entry name" value="TagF_C"/>
</dbReference>
<dbReference type="RefSeq" id="WP_067482529.1">
    <property type="nucleotide sequence ID" value="NZ_LWMN01000011.1"/>
</dbReference>
<evidence type="ECO:0000256" key="4">
    <source>
        <dbReference type="ARBA" id="ARBA00022679"/>
    </source>
</evidence>
<gene>
    <name evidence="7" type="ORF">A6E74_04290</name>
</gene>
<keyword evidence="8" id="KW-1185">Reference proteome</keyword>
<keyword evidence="4" id="KW-0808">Transferase</keyword>
<dbReference type="Proteomes" id="UP000078516">
    <property type="component" value="Unassembled WGS sequence"/>
</dbReference>
<evidence type="ECO:0000256" key="3">
    <source>
        <dbReference type="ARBA" id="ARBA00022475"/>
    </source>
</evidence>
<keyword evidence="3" id="KW-1003">Cell membrane</keyword>
<proteinExistence type="inferred from homology"/>